<evidence type="ECO:0000313" key="4">
    <source>
        <dbReference type="EMBL" id="CAF4749868.1"/>
    </source>
</evidence>
<evidence type="ECO:0000313" key="5">
    <source>
        <dbReference type="Proteomes" id="UP000681720"/>
    </source>
</evidence>
<gene>
    <name evidence="1" type="ORF">BYL167_LOCUS35733</name>
    <name evidence="3" type="ORF">BYL167_LOCUS43743</name>
    <name evidence="2" type="ORF">GIL414_LOCUS37171</name>
    <name evidence="4" type="ORF">GIL414_LOCUS45103</name>
</gene>
<dbReference type="EMBL" id="CAJOBH010076056">
    <property type="protein sequence ID" value="CAF4494663.1"/>
    <property type="molecule type" value="Genomic_DNA"/>
</dbReference>
<reference evidence="4" key="1">
    <citation type="submission" date="2021-02" db="EMBL/GenBank/DDBJ databases">
        <authorList>
            <person name="Nowell W R."/>
        </authorList>
    </citation>
    <scope>NUCLEOTIDE SEQUENCE</scope>
</reference>
<dbReference type="EMBL" id="CAJOBJ010137815">
    <property type="protein sequence ID" value="CAF4749868.1"/>
    <property type="molecule type" value="Genomic_DNA"/>
</dbReference>
<comment type="caution">
    <text evidence="4">The sequence shown here is derived from an EMBL/GenBank/DDBJ whole genome shotgun (WGS) entry which is preliminary data.</text>
</comment>
<feature type="non-terminal residue" evidence="4">
    <location>
        <position position="1"/>
    </location>
</feature>
<protein>
    <submittedName>
        <fullName evidence="4">Uncharacterized protein</fullName>
    </submittedName>
</protein>
<dbReference type="EMBL" id="CAJOBH010117069">
    <property type="protein sequence ID" value="CAF4691750.1"/>
    <property type="molecule type" value="Genomic_DNA"/>
</dbReference>
<evidence type="ECO:0000313" key="3">
    <source>
        <dbReference type="EMBL" id="CAF4691750.1"/>
    </source>
</evidence>
<evidence type="ECO:0000313" key="1">
    <source>
        <dbReference type="EMBL" id="CAF4494663.1"/>
    </source>
</evidence>
<dbReference type="Proteomes" id="UP000681967">
    <property type="component" value="Unassembled WGS sequence"/>
</dbReference>
<name>A0A8S3ANN6_9BILA</name>
<sequence length="41" mass="4633">MLNLNVTDTFGLYTQSKLPTDGKISAKIRPQWLLVGHHELP</sequence>
<evidence type="ECO:0000313" key="2">
    <source>
        <dbReference type="EMBL" id="CAF4559119.1"/>
    </source>
</evidence>
<dbReference type="EMBL" id="CAJOBJ010094692">
    <property type="protein sequence ID" value="CAF4559119.1"/>
    <property type="molecule type" value="Genomic_DNA"/>
</dbReference>
<proteinExistence type="predicted"/>
<dbReference type="AlphaFoldDB" id="A0A8S3ANN6"/>
<organism evidence="4 5">
    <name type="scientific">Rotaria magnacalcarata</name>
    <dbReference type="NCBI Taxonomy" id="392030"/>
    <lineage>
        <taxon>Eukaryota</taxon>
        <taxon>Metazoa</taxon>
        <taxon>Spiralia</taxon>
        <taxon>Gnathifera</taxon>
        <taxon>Rotifera</taxon>
        <taxon>Eurotatoria</taxon>
        <taxon>Bdelloidea</taxon>
        <taxon>Philodinida</taxon>
        <taxon>Philodinidae</taxon>
        <taxon>Rotaria</taxon>
    </lineage>
</organism>
<accession>A0A8S3ANN6</accession>
<dbReference type="Proteomes" id="UP000681720">
    <property type="component" value="Unassembled WGS sequence"/>
</dbReference>